<protein>
    <recommendedName>
        <fullName evidence="5">Cell division protein FtsL</fullName>
    </recommendedName>
</protein>
<organism evidence="3 4">
    <name type="scientific">Candidatus Nealsonbacteria bacterium RBG_13_42_11</name>
    <dbReference type="NCBI Taxonomy" id="1801663"/>
    <lineage>
        <taxon>Bacteria</taxon>
        <taxon>Candidatus Nealsoniibacteriota</taxon>
    </lineage>
</organism>
<reference evidence="3 4" key="1">
    <citation type="journal article" date="2016" name="Nat. Commun.">
        <title>Thousands of microbial genomes shed light on interconnected biogeochemical processes in an aquifer system.</title>
        <authorList>
            <person name="Anantharaman K."/>
            <person name="Brown C.T."/>
            <person name="Hug L.A."/>
            <person name="Sharon I."/>
            <person name="Castelle C.J."/>
            <person name="Probst A.J."/>
            <person name="Thomas B.C."/>
            <person name="Singh A."/>
            <person name="Wilkins M.J."/>
            <person name="Karaoz U."/>
            <person name="Brodie E.L."/>
            <person name="Williams K.H."/>
            <person name="Hubbard S.S."/>
            <person name="Banfield J.F."/>
        </authorList>
    </citation>
    <scope>NUCLEOTIDE SEQUENCE [LARGE SCALE GENOMIC DNA]</scope>
</reference>
<evidence type="ECO:0000256" key="2">
    <source>
        <dbReference type="SAM" id="Phobius"/>
    </source>
</evidence>
<evidence type="ECO:0000256" key="1">
    <source>
        <dbReference type="SAM" id="Coils"/>
    </source>
</evidence>
<accession>A0A1G2E027</accession>
<keyword evidence="2" id="KW-0472">Membrane</keyword>
<feature type="transmembrane region" description="Helical" evidence="2">
    <location>
        <begin position="20"/>
        <end position="42"/>
    </location>
</feature>
<evidence type="ECO:0000313" key="3">
    <source>
        <dbReference type="EMBL" id="OGZ19075.1"/>
    </source>
</evidence>
<keyword evidence="2" id="KW-1133">Transmembrane helix</keyword>
<keyword evidence="2" id="KW-0812">Transmembrane</keyword>
<feature type="coiled-coil region" evidence="1">
    <location>
        <begin position="54"/>
        <end position="81"/>
    </location>
</feature>
<proteinExistence type="predicted"/>
<evidence type="ECO:0000313" key="4">
    <source>
        <dbReference type="Proteomes" id="UP000176755"/>
    </source>
</evidence>
<dbReference type="Proteomes" id="UP000176755">
    <property type="component" value="Unassembled WGS sequence"/>
</dbReference>
<dbReference type="EMBL" id="MHLY01000001">
    <property type="protein sequence ID" value="OGZ19075.1"/>
    <property type="molecule type" value="Genomic_DNA"/>
</dbReference>
<name>A0A1G2E027_9BACT</name>
<keyword evidence="1" id="KW-0175">Coiled coil</keyword>
<dbReference type="STRING" id="1801663.A2175_02010"/>
<sequence>MQNVLVSNLPITINSVRIKINLRVLSFFLFLTALSLFAVTILQLNTYTKEFYLVQSYEKKINQLTQENKVLEINFSQANSLLHIDNLAQNQIFVKAGKIDYIRILESTALAK</sequence>
<gene>
    <name evidence="3" type="ORF">A2175_02010</name>
</gene>
<comment type="caution">
    <text evidence="3">The sequence shown here is derived from an EMBL/GenBank/DDBJ whole genome shotgun (WGS) entry which is preliminary data.</text>
</comment>
<evidence type="ECO:0008006" key="5">
    <source>
        <dbReference type="Google" id="ProtNLM"/>
    </source>
</evidence>
<dbReference type="AlphaFoldDB" id="A0A1G2E027"/>